<keyword evidence="1" id="KW-0812">Transmembrane</keyword>
<name>A0A401UUA0_9CLOT</name>
<keyword evidence="3" id="KW-1185">Reference proteome</keyword>
<dbReference type="Proteomes" id="UP000287872">
    <property type="component" value="Unassembled WGS sequence"/>
</dbReference>
<comment type="caution">
    <text evidence="2">The sequence shown here is derived from an EMBL/GenBank/DDBJ whole genome shotgun (WGS) entry which is preliminary data.</text>
</comment>
<dbReference type="EMBL" id="BHYK01000055">
    <property type="protein sequence ID" value="GCD13074.1"/>
    <property type="molecule type" value="Genomic_DNA"/>
</dbReference>
<evidence type="ECO:0000313" key="3">
    <source>
        <dbReference type="Proteomes" id="UP000287872"/>
    </source>
</evidence>
<keyword evidence="1" id="KW-1133">Transmembrane helix</keyword>
<reference evidence="2 3" key="1">
    <citation type="submission" date="2018-11" db="EMBL/GenBank/DDBJ databases">
        <title>Genome sequencing and assembly of Clostridium tagluense strain A121.</title>
        <authorList>
            <person name="Murakami T."/>
            <person name="Segawa T."/>
            <person name="Shcherbakova V.A."/>
            <person name="Mori H."/>
            <person name="Yoshimura Y."/>
        </authorList>
    </citation>
    <scope>NUCLEOTIDE SEQUENCE [LARGE SCALE GENOMIC DNA]</scope>
    <source>
        <strain evidence="2 3">A121</strain>
    </source>
</reference>
<evidence type="ECO:0000256" key="1">
    <source>
        <dbReference type="SAM" id="Phobius"/>
    </source>
</evidence>
<sequence length="83" mass="9640">MPRKKLSQLGKLVYALKHLQKYKDEPLPETQYKDGVWDNESKNKFADNLIEGLLQESTYKRTEGLLVSSPFCVIYLLLLLLLL</sequence>
<feature type="transmembrane region" description="Helical" evidence="1">
    <location>
        <begin position="64"/>
        <end position="82"/>
    </location>
</feature>
<accession>A0A401UUA0</accession>
<proteinExistence type="predicted"/>
<evidence type="ECO:0000313" key="2">
    <source>
        <dbReference type="EMBL" id="GCD13074.1"/>
    </source>
</evidence>
<keyword evidence="1" id="KW-0472">Membrane</keyword>
<organism evidence="2 3">
    <name type="scientific">Clostridium tagluense</name>
    <dbReference type="NCBI Taxonomy" id="360422"/>
    <lineage>
        <taxon>Bacteria</taxon>
        <taxon>Bacillati</taxon>
        <taxon>Bacillota</taxon>
        <taxon>Clostridia</taxon>
        <taxon>Eubacteriales</taxon>
        <taxon>Clostridiaceae</taxon>
        <taxon>Clostridium</taxon>
    </lineage>
</organism>
<gene>
    <name evidence="2" type="ORF">Ctaglu_46970</name>
</gene>
<dbReference type="AlphaFoldDB" id="A0A401UUA0"/>
<protein>
    <submittedName>
        <fullName evidence="2">Uncharacterized protein</fullName>
    </submittedName>
</protein>